<evidence type="ECO:0000313" key="2">
    <source>
        <dbReference type="Proteomes" id="UP000830198"/>
    </source>
</evidence>
<keyword evidence="2" id="KW-1185">Reference proteome</keyword>
<protein>
    <submittedName>
        <fullName evidence="1">DUF1493 family protein</fullName>
    </submittedName>
</protein>
<dbReference type="EMBL" id="CP095855">
    <property type="protein sequence ID" value="UPK69463.1"/>
    <property type="molecule type" value="Genomic_DNA"/>
</dbReference>
<evidence type="ECO:0000313" key="1">
    <source>
        <dbReference type="EMBL" id="UPK69463.1"/>
    </source>
</evidence>
<dbReference type="RefSeq" id="WP_247811753.1">
    <property type="nucleotide sequence ID" value="NZ_CP095855.1"/>
</dbReference>
<proteinExistence type="predicted"/>
<sequence length="229" mass="27081">MRYFGIEVFDGKVYKDFPLEENVPLSSQRGILVGDIWLLMYKDRAFNFYISIDWIGNAWEQIRHPDNFFKVAVTGGRETQYRVYHIAFVRPDLKKLKVAMQKAVDLVQHMRSLSEEEIDALPPMEALIEFIQEKFPQYDITENTMLFDDLNISGEEAYEFLFDVSRRFKFSFAGIDLRIFSLSKEALREHFELSEDELFRNDNEPVTRFTVKHLYAVMQNGDWFDPADV</sequence>
<organism evidence="1 2">
    <name type="scientific">Chitinophaga filiformis</name>
    <name type="common">Myxococcus filiformis</name>
    <name type="synonym">Flexibacter filiformis</name>
    <dbReference type="NCBI Taxonomy" id="104663"/>
    <lineage>
        <taxon>Bacteria</taxon>
        <taxon>Pseudomonadati</taxon>
        <taxon>Bacteroidota</taxon>
        <taxon>Chitinophagia</taxon>
        <taxon>Chitinophagales</taxon>
        <taxon>Chitinophagaceae</taxon>
        <taxon>Chitinophaga</taxon>
    </lineage>
</organism>
<gene>
    <name evidence="1" type="ORF">MYF79_31355</name>
</gene>
<dbReference type="Proteomes" id="UP000830198">
    <property type="component" value="Chromosome"/>
</dbReference>
<reference evidence="1 2" key="1">
    <citation type="submission" date="2022-04" db="EMBL/GenBank/DDBJ databases">
        <title>The arsenic-methylating capacity of Chitinophaga filiformis YT5 during chitin decomposition.</title>
        <authorList>
            <person name="Chen G."/>
            <person name="Liang Y."/>
        </authorList>
    </citation>
    <scope>NUCLEOTIDE SEQUENCE [LARGE SCALE GENOMIC DNA]</scope>
    <source>
        <strain evidence="1 2">YT5</strain>
    </source>
</reference>
<accession>A0ABY4I1H3</accession>
<name>A0ABY4I1H3_CHIFI</name>